<dbReference type="EMBL" id="CAEZWW010000012">
    <property type="protein sequence ID" value="CAB4663281.1"/>
    <property type="molecule type" value="Genomic_DNA"/>
</dbReference>
<sequence length="166" mass="18221">MNDPRRPIFGFLWPPTDNAVDGDFQQIRMIRIPARGPWRLILLVGSSLLVVMFAGVAIMSIAGAGVLPVLATGAVLASTVVILLRGWSIGTYVNDEAMTVRRMFSSTACRWSNVARVECSERAVVLYLADGSMMLTSITVNSLDTWLRPTAYDAAVIAFENWARKN</sequence>
<evidence type="ECO:0000256" key="1">
    <source>
        <dbReference type="SAM" id="Phobius"/>
    </source>
</evidence>
<reference evidence="3" key="1">
    <citation type="submission" date="2020-05" db="EMBL/GenBank/DDBJ databases">
        <authorList>
            <person name="Chiriac C."/>
            <person name="Salcher M."/>
            <person name="Ghai R."/>
            <person name="Kavagutti S V."/>
        </authorList>
    </citation>
    <scope>NUCLEOTIDE SEQUENCE</scope>
</reference>
<keyword evidence="1" id="KW-0812">Transmembrane</keyword>
<proteinExistence type="predicted"/>
<accession>A0A6J6QNE9</accession>
<gene>
    <name evidence="2" type="ORF">UFOPK2310_00200</name>
    <name evidence="3" type="ORF">UFOPK2625_00901</name>
    <name evidence="4" type="ORF">UFOPK4043_00500</name>
</gene>
<feature type="transmembrane region" description="Helical" evidence="1">
    <location>
        <begin position="38"/>
        <end position="63"/>
    </location>
</feature>
<feature type="transmembrane region" description="Helical" evidence="1">
    <location>
        <begin position="69"/>
        <end position="93"/>
    </location>
</feature>
<dbReference type="EMBL" id="CAEZXZ010000133">
    <property type="protein sequence ID" value="CAB4708974.1"/>
    <property type="molecule type" value="Genomic_DNA"/>
</dbReference>
<dbReference type="AlphaFoldDB" id="A0A6J6QNE9"/>
<evidence type="ECO:0000313" key="2">
    <source>
        <dbReference type="EMBL" id="CAB4663281.1"/>
    </source>
</evidence>
<keyword evidence="1" id="KW-0472">Membrane</keyword>
<name>A0A6J6QNE9_9ZZZZ</name>
<organism evidence="3">
    <name type="scientific">freshwater metagenome</name>
    <dbReference type="NCBI Taxonomy" id="449393"/>
    <lineage>
        <taxon>unclassified sequences</taxon>
        <taxon>metagenomes</taxon>
        <taxon>ecological metagenomes</taxon>
    </lineage>
</organism>
<keyword evidence="1" id="KW-1133">Transmembrane helix</keyword>
<dbReference type="EMBL" id="CAFBPA010000055">
    <property type="protein sequence ID" value="CAB5001078.1"/>
    <property type="molecule type" value="Genomic_DNA"/>
</dbReference>
<protein>
    <submittedName>
        <fullName evidence="3">Unannotated protein</fullName>
    </submittedName>
</protein>
<evidence type="ECO:0000313" key="4">
    <source>
        <dbReference type="EMBL" id="CAB5001078.1"/>
    </source>
</evidence>
<evidence type="ECO:0000313" key="3">
    <source>
        <dbReference type="EMBL" id="CAB4708974.1"/>
    </source>
</evidence>